<comment type="similarity">
    <text evidence="2">Belongs to the bacterial sugar transferase family.</text>
</comment>
<dbReference type="RefSeq" id="WP_182042760.1">
    <property type="nucleotide sequence ID" value="NZ_JACDZE010000001.1"/>
</dbReference>
<dbReference type="Proteomes" id="UP000552241">
    <property type="component" value="Unassembled WGS sequence"/>
</dbReference>
<dbReference type="GO" id="GO:0016020">
    <property type="term" value="C:membrane"/>
    <property type="evidence" value="ECO:0007669"/>
    <property type="project" value="UniProtKB-SubCell"/>
</dbReference>
<proteinExistence type="inferred from homology"/>
<evidence type="ECO:0000313" key="10">
    <source>
        <dbReference type="Proteomes" id="UP000552241"/>
    </source>
</evidence>
<evidence type="ECO:0000256" key="4">
    <source>
        <dbReference type="ARBA" id="ARBA00022692"/>
    </source>
</evidence>
<comment type="subcellular location">
    <subcellularLocation>
        <location evidence="1">Membrane</location>
        <topology evidence="1">Multi-pass membrane protein</topology>
    </subcellularLocation>
</comment>
<dbReference type="InterPro" id="IPR003362">
    <property type="entry name" value="Bact_transf"/>
</dbReference>
<dbReference type="InterPro" id="IPR017475">
    <property type="entry name" value="EPS_sugar_tfrase"/>
</dbReference>
<comment type="caution">
    <text evidence="9">The sequence shown here is derived from an EMBL/GenBank/DDBJ whole genome shotgun (WGS) entry which is preliminary data.</text>
</comment>
<feature type="transmembrane region" description="Helical" evidence="7">
    <location>
        <begin position="12"/>
        <end position="32"/>
    </location>
</feature>
<feature type="transmembrane region" description="Helical" evidence="7">
    <location>
        <begin position="282"/>
        <end position="306"/>
    </location>
</feature>
<evidence type="ECO:0000259" key="8">
    <source>
        <dbReference type="Pfam" id="PF02397"/>
    </source>
</evidence>
<keyword evidence="5 7" id="KW-1133">Transmembrane helix</keyword>
<dbReference type="EMBL" id="JACDZE010000001">
    <property type="protein sequence ID" value="MBA5629196.1"/>
    <property type="molecule type" value="Genomic_DNA"/>
</dbReference>
<evidence type="ECO:0000256" key="7">
    <source>
        <dbReference type="SAM" id="Phobius"/>
    </source>
</evidence>
<dbReference type="PANTHER" id="PTHR30576:SF0">
    <property type="entry name" value="UNDECAPRENYL-PHOSPHATE N-ACETYLGALACTOSAMINYL 1-PHOSPHATE TRANSFERASE-RELATED"/>
    <property type="match status" value="1"/>
</dbReference>
<evidence type="ECO:0000256" key="3">
    <source>
        <dbReference type="ARBA" id="ARBA00022679"/>
    </source>
</evidence>
<evidence type="ECO:0000313" key="9">
    <source>
        <dbReference type="EMBL" id="MBA5629196.1"/>
    </source>
</evidence>
<reference evidence="9 10" key="1">
    <citation type="submission" date="2020-07" db="EMBL/GenBank/DDBJ databases">
        <title>Moheibacter lacus sp. nov., a member of the family Flavobacteriaceae isolated from freshwater lake sediment.</title>
        <authorList>
            <person name="Liu Y."/>
        </authorList>
    </citation>
    <scope>NUCLEOTIDE SEQUENCE [LARGE SCALE GENOMIC DNA]</scope>
    <source>
        <strain evidence="9 10">BDHS18</strain>
    </source>
</reference>
<feature type="transmembrane region" description="Helical" evidence="7">
    <location>
        <begin position="115"/>
        <end position="133"/>
    </location>
</feature>
<name>A0A838ZND8_9FLAO</name>
<feature type="domain" description="Bacterial sugar transferase" evidence="8">
    <location>
        <begin position="277"/>
        <end position="460"/>
    </location>
</feature>
<feature type="transmembrane region" description="Helical" evidence="7">
    <location>
        <begin position="52"/>
        <end position="71"/>
    </location>
</feature>
<keyword evidence="10" id="KW-1185">Reference proteome</keyword>
<keyword evidence="4 7" id="KW-0812">Transmembrane</keyword>
<keyword evidence="3 9" id="KW-0808">Transferase</keyword>
<feature type="transmembrane region" description="Helical" evidence="7">
    <location>
        <begin position="83"/>
        <end position="103"/>
    </location>
</feature>
<dbReference type="GO" id="GO:0016780">
    <property type="term" value="F:phosphotransferase activity, for other substituted phosphate groups"/>
    <property type="evidence" value="ECO:0007669"/>
    <property type="project" value="TreeGrafter"/>
</dbReference>
<dbReference type="NCBIfam" id="TIGR03025">
    <property type="entry name" value="EPS_sugtrans"/>
    <property type="match status" value="1"/>
</dbReference>
<dbReference type="AlphaFoldDB" id="A0A838ZND8"/>
<gene>
    <name evidence="9" type="ORF">HU137_05355</name>
</gene>
<protein>
    <submittedName>
        <fullName evidence="9">Exopolysaccharide biosynthesis polyprenyl glycosylphosphotransferase</fullName>
    </submittedName>
</protein>
<evidence type="ECO:0000256" key="5">
    <source>
        <dbReference type="ARBA" id="ARBA00022989"/>
    </source>
</evidence>
<dbReference type="PANTHER" id="PTHR30576">
    <property type="entry name" value="COLANIC BIOSYNTHESIS UDP-GLUCOSE LIPID CARRIER TRANSFERASE"/>
    <property type="match status" value="1"/>
</dbReference>
<evidence type="ECO:0000256" key="2">
    <source>
        <dbReference type="ARBA" id="ARBA00006464"/>
    </source>
</evidence>
<dbReference type="Pfam" id="PF13727">
    <property type="entry name" value="CoA_binding_3"/>
    <property type="match status" value="1"/>
</dbReference>
<evidence type="ECO:0000256" key="6">
    <source>
        <dbReference type="ARBA" id="ARBA00023136"/>
    </source>
</evidence>
<keyword evidence="6 7" id="KW-0472">Membrane</keyword>
<dbReference type="Pfam" id="PF02397">
    <property type="entry name" value="Bac_transf"/>
    <property type="match status" value="1"/>
</dbReference>
<organism evidence="9 10">
    <name type="scientific">Moheibacter lacus</name>
    <dbReference type="NCBI Taxonomy" id="2745851"/>
    <lineage>
        <taxon>Bacteria</taxon>
        <taxon>Pseudomonadati</taxon>
        <taxon>Bacteroidota</taxon>
        <taxon>Flavobacteriia</taxon>
        <taxon>Flavobacteriales</taxon>
        <taxon>Weeksellaceae</taxon>
        <taxon>Moheibacter</taxon>
    </lineage>
</organism>
<sequence length="468" mass="54703">MSKKRYSPYSILLLAFIDLIFLIGLFFLFLFIHDSGWERSLHGLLVFAKVHYKSLVLIILFWLLVAGQVGLYNRFRFSRFLDILRRIVFQMVIFAIILFAISGGKKESLYTSIESFYFLSILFIYLFFSRLLIQNILKYYRKKGFNLRNVILLGFNDNSQGLEDLLVKKAEFGLKIKDIFVVKNPKENQSLLDLNSLNQYLQTQEIDFAYISLGNGMDEKMVGKVTDILENKYIPIGFIPSSSLEIKQSLEINYLDSFPILTYKKYPLDNILNQFIKRVFDIAFTFIVFLFLLSWLLPLLSIMVYFSQGSPILFKQKRNGLNGKEFDCLKFRTMRDDKDNNKKPTERNDPRVTKLGKILRKTSLDELPQFINVLKGEMSIVGPRPHMVSENEVYAEIIKKYSLRHYVKPGITGLAQVKGYRGAVDSDKDMEMRIRTDIYYVRNWSFLLDLFIIYKTGKLMIFGDKNAI</sequence>
<accession>A0A838ZND8</accession>
<evidence type="ECO:0000256" key="1">
    <source>
        <dbReference type="ARBA" id="ARBA00004141"/>
    </source>
</evidence>